<dbReference type="EMBL" id="QASA01000001">
    <property type="protein sequence ID" value="RDC64516.1"/>
    <property type="molecule type" value="Genomic_DNA"/>
</dbReference>
<evidence type="ECO:0000256" key="1">
    <source>
        <dbReference type="ARBA" id="ARBA00022729"/>
    </source>
</evidence>
<evidence type="ECO:0000256" key="3">
    <source>
        <dbReference type="SAM" id="SignalP"/>
    </source>
</evidence>
<proteinExistence type="predicted"/>
<name>A0A369QMR8_9BACT</name>
<comment type="caution">
    <text evidence="5">The sequence shown here is derived from an EMBL/GenBank/DDBJ whole genome shotgun (WGS) entry which is preliminary data.</text>
</comment>
<dbReference type="Proteomes" id="UP000253919">
    <property type="component" value="Unassembled WGS sequence"/>
</dbReference>
<evidence type="ECO:0000313" key="6">
    <source>
        <dbReference type="Proteomes" id="UP000253919"/>
    </source>
</evidence>
<dbReference type="AlphaFoldDB" id="A0A369QMR8"/>
<gene>
    <name evidence="5" type="ORF">AHMF7616_03130</name>
</gene>
<dbReference type="Gene3D" id="1.50.10.100">
    <property type="entry name" value="Chondroitin AC/alginate lyase"/>
    <property type="match status" value="1"/>
</dbReference>
<keyword evidence="6" id="KW-1185">Reference proteome</keyword>
<accession>A0A369QMR8</accession>
<dbReference type="GO" id="GO:0016829">
    <property type="term" value="F:lyase activity"/>
    <property type="evidence" value="ECO:0007669"/>
    <property type="project" value="UniProtKB-KW"/>
</dbReference>
<feature type="domain" description="Alginate lyase" evidence="4">
    <location>
        <begin position="76"/>
        <end position="352"/>
    </location>
</feature>
<protein>
    <recommendedName>
        <fullName evidence="4">Alginate lyase domain-containing protein</fullName>
    </recommendedName>
</protein>
<feature type="chain" id="PRO_5016993512" description="Alginate lyase domain-containing protein" evidence="3">
    <location>
        <begin position="25"/>
        <end position="406"/>
    </location>
</feature>
<dbReference type="SUPFAM" id="SSF48230">
    <property type="entry name" value="Chondroitin AC/alginate lyase"/>
    <property type="match status" value="1"/>
</dbReference>
<dbReference type="RefSeq" id="WP_115373663.1">
    <property type="nucleotide sequence ID" value="NZ_QASA01000001.1"/>
</dbReference>
<dbReference type="OrthoDB" id="7210452at2"/>
<evidence type="ECO:0000256" key="2">
    <source>
        <dbReference type="ARBA" id="ARBA00023239"/>
    </source>
</evidence>
<sequence length="406" mass="45552">MKTGLSFILNLFLITWLASSSVFAQLRPATFQMSGDHLLESKVNINAGNQECLVALKILISSANAVLPKAPYSIVNKAATPLSGSKNDYLSLAPYWWPNPSTSTGLPYIQKDGQTNPEVNDIKDNSYVRDISRDIWILGLAYYFTDNEQYAAKATELLKVFFLDSATRMNPHLKYAQLIQGDNAVYGTGIVDTESFSELIDGVQLLAGSNSWAPDNQQALQDWFSEYLTWLLTSDKGKKAKIAPNNIGTAYDVQVVTYALFIGNKTLAKSIIEKQTYNRIESQLTLLGEQTYELTRTNAWTYCNKNLAQWFNLANCAESVGINLWDYNSVNGKSLKKAFEWMIPYGGGTKPWPYQQISVFKPEYLTATAREGSAIYKDVDLQLLLSPTHERFIAGAYLELLTTRYY</sequence>
<dbReference type="InterPro" id="IPR008929">
    <property type="entry name" value="Chondroitin_lyas"/>
</dbReference>
<evidence type="ECO:0000313" key="5">
    <source>
        <dbReference type="EMBL" id="RDC64516.1"/>
    </source>
</evidence>
<keyword evidence="1 3" id="KW-0732">Signal</keyword>
<dbReference type="Pfam" id="PF05426">
    <property type="entry name" value="Alginate_lyase"/>
    <property type="match status" value="1"/>
</dbReference>
<evidence type="ECO:0000259" key="4">
    <source>
        <dbReference type="Pfam" id="PF05426"/>
    </source>
</evidence>
<dbReference type="InterPro" id="IPR008397">
    <property type="entry name" value="Alginate_lyase_dom"/>
</dbReference>
<keyword evidence="2" id="KW-0456">Lyase</keyword>
<organism evidence="5 6">
    <name type="scientific">Adhaeribacter pallidiroseus</name>
    <dbReference type="NCBI Taxonomy" id="2072847"/>
    <lineage>
        <taxon>Bacteria</taxon>
        <taxon>Pseudomonadati</taxon>
        <taxon>Bacteroidota</taxon>
        <taxon>Cytophagia</taxon>
        <taxon>Cytophagales</taxon>
        <taxon>Hymenobacteraceae</taxon>
        <taxon>Adhaeribacter</taxon>
    </lineage>
</organism>
<reference evidence="5 6" key="1">
    <citation type="submission" date="2018-04" db="EMBL/GenBank/DDBJ databases">
        <title>Adhaeribacter sp. HMF7616 genome sequencing and assembly.</title>
        <authorList>
            <person name="Kang H."/>
            <person name="Kang J."/>
            <person name="Cha I."/>
            <person name="Kim H."/>
            <person name="Joh K."/>
        </authorList>
    </citation>
    <scope>NUCLEOTIDE SEQUENCE [LARGE SCALE GENOMIC DNA]</scope>
    <source>
        <strain evidence="5 6">HMF7616</strain>
    </source>
</reference>
<feature type="signal peptide" evidence="3">
    <location>
        <begin position="1"/>
        <end position="24"/>
    </location>
</feature>
<dbReference type="GO" id="GO:0042597">
    <property type="term" value="C:periplasmic space"/>
    <property type="evidence" value="ECO:0007669"/>
    <property type="project" value="InterPro"/>
</dbReference>